<reference evidence="10 11" key="1">
    <citation type="submission" date="2018-08" db="EMBL/GenBank/DDBJ databases">
        <title>A genome reference for cultivated species of the human gut microbiota.</title>
        <authorList>
            <person name="Zou Y."/>
            <person name="Xue W."/>
            <person name="Luo G."/>
        </authorList>
    </citation>
    <scope>NUCLEOTIDE SEQUENCE [LARGE SCALE GENOMIC DNA]</scope>
    <source>
        <strain evidence="10 11">AF24-29</strain>
    </source>
</reference>
<organism evidence="10 11">
    <name type="scientific">Holdemania filiformis</name>
    <dbReference type="NCBI Taxonomy" id="61171"/>
    <lineage>
        <taxon>Bacteria</taxon>
        <taxon>Bacillati</taxon>
        <taxon>Bacillota</taxon>
        <taxon>Erysipelotrichia</taxon>
        <taxon>Erysipelotrichales</taxon>
        <taxon>Erysipelotrichaceae</taxon>
        <taxon>Holdemania</taxon>
    </lineage>
</organism>
<sequence>MILQAILVGLVAGYGRIEQSWFGQQMIARPIWLCTLVGLLLGDLKQGVIIGGTLELIWAGVVQIGAAPTEVVSGSVLASALVITSGLTVEEGVALAIPVALLASVMNTFISSVNSAVLSSLTNKAVENCDTKMIWWTGIGGGIIYFVVYFVVIALGFMAGSVAIQAVIDSIPGVVRYGLTNASKLLPAIGIGILLKFTFDWKYAGFFALGFLLPTYLGMGTMGVALTGLVCAYIYYQFKPRAEEDD</sequence>
<evidence type="ECO:0000313" key="11">
    <source>
        <dbReference type="Proteomes" id="UP000284178"/>
    </source>
</evidence>
<evidence type="ECO:0000313" key="10">
    <source>
        <dbReference type="EMBL" id="RGR74907.1"/>
    </source>
</evidence>
<keyword evidence="5" id="KW-0598">Phosphotransferase system</keyword>
<dbReference type="AlphaFoldDB" id="A0A412G327"/>
<evidence type="ECO:0000256" key="5">
    <source>
        <dbReference type="ARBA" id="ARBA00022683"/>
    </source>
</evidence>
<evidence type="ECO:0000256" key="6">
    <source>
        <dbReference type="ARBA" id="ARBA00022692"/>
    </source>
</evidence>
<keyword evidence="11" id="KW-1185">Reference proteome</keyword>
<accession>A0A412G327</accession>
<evidence type="ECO:0000256" key="4">
    <source>
        <dbReference type="ARBA" id="ARBA00022597"/>
    </source>
</evidence>
<dbReference type="PANTHER" id="PTHR32502">
    <property type="entry name" value="N-ACETYLGALACTOSAMINE PERMEASE II COMPONENT-RELATED"/>
    <property type="match status" value="1"/>
</dbReference>
<keyword evidence="7 9" id="KW-1133">Transmembrane helix</keyword>
<keyword evidence="6 9" id="KW-0812">Transmembrane</keyword>
<evidence type="ECO:0000256" key="7">
    <source>
        <dbReference type="ARBA" id="ARBA00022989"/>
    </source>
</evidence>
<evidence type="ECO:0000256" key="2">
    <source>
        <dbReference type="ARBA" id="ARBA00022448"/>
    </source>
</evidence>
<dbReference type="GeneID" id="83015232"/>
<evidence type="ECO:0000256" key="3">
    <source>
        <dbReference type="ARBA" id="ARBA00022475"/>
    </source>
</evidence>
<dbReference type="GO" id="GO:0009401">
    <property type="term" value="P:phosphoenolpyruvate-dependent sugar phosphotransferase system"/>
    <property type="evidence" value="ECO:0007669"/>
    <property type="project" value="UniProtKB-KW"/>
</dbReference>
<dbReference type="PANTHER" id="PTHR32502:SF8">
    <property type="entry name" value="N-ACETYLGALACTOSAMINE PERMEASE IIC COMPONENT 1"/>
    <property type="match status" value="1"/>
</dbReference>
<proteinExistence type="predicted"/>
<comment type="subcellular location">
    <subcellularLocation>
        <location evidence="1">Cell membrane</location>
        <topology evidence="1">Multi-pass membrane protein</topology>
    </subcellularLocation>
</comment>
<keyword evidence="2" id="KW-0813">Transport</keyword>
<evidence type="ECO:0000256" key="9">
    <source>
        <dbReference type="SAM" id="Phobius"/>
    </source>
</evidence>
<evidence type="ECO:0000256" key="8">
    <source>
        <dbReference type="ARBA" id="ARBA00023136"/>
    </source>
</evidence>
<keyword evidence="3" id="KW-1003">Cell membrane</keyword>
<dbReference type="EMBL" id="QRUP01000007">
    <property type="protein sequence ID" value="RGR74907.1"/>
    <property type="molecule type" value="Genomic_DNA"/>
</dbReference>
<dbReference type="Proteomes" id="UP000284178">
    <property type="component" value="Unassembled WGS sequence"/>
</dbReference>
<feature type="transmembrane region" description="Helical" evidence="9">
    <location>
        <begin position="174"/>
        <end position="195"/>
    </location>
</feature>
<feature type="transmembrane region" description="Helical" evidence="9">
    <location>
        <begin position="207"/>
        <end position="236"/>
    </location>
</feature>
<protein>
    <submittedName>
        <fullName evidence="10">PTS sugar transporter subunit IIC</fullName>
    </submittedName>
</protein>
<keyword evidence="4 10" id="KW-0762">Sugar transport</keyword>
<name>A0A412G327_9FIRM</name>
<evidence type="ECO:0000256" key="1">
    <source>
        <dbReference type="ARBA" id="ARBA00004651"/>
    </source>
</evidence>
<dbReference type="PROSITE" id="PS51106">
    <property type="entry name" value="PTS_EIIC_TYPE_4"/>
    <property type="match status" value="1"/>
</dbReference>
<dbReference type="GO" id="GO:0005886">
    <property type="term" value="C:plasma membrane"/>
    <property type="evidence" value="ECO:0007669"/>
    <property type="project" value="UniProtKB-SubCell"/>
</dbReference>
<dbReference type="Pfam" id="PF03609">
    <property type="entry name" value="EII-Sor"/>
    <property type="match status" value="1"/>
</dbReference>
<feature type="transmembrane region" description="Helical" evidence="9">
    <location>
        <begin position="142"/>
        <end position="168"/>
    </location>
</feature>
<gene>
    <name evidence="10" type="ORF">DWY25_07410</name>
</gene>
<keyword evidence="8 9" id="KW-0472">Membrane</keyword>
<dbReference type="InterPro" id="IPR004700">
    <property type="entry name" value="PTS_IIC_man"/>
</dbReference>
<dbReference type="InterPro" id="IPR050303">
    <property type="entry name" value="GatZ_KbaZ_carbometab"/>
</dbReference>
<comment type="caution">
    <text evidence="10">The sequence shown here is derived from an EMBL/GenBank/DDBJ whole genome shotgun (WGS) entry which is preliminary data.</text>
</comment>
<dbReference type="RefSeq" id="WP_006057905.1">
    <property type="nucleotide sequence ID" value="NZ_CABJCV010000007.1"/>
</dbReference>